<protein>
    <submittedName>
        <fullName evidence="2">Uncharacterized protein</fullName>
    </submittedName>
</protein>
<dbReference type="Proteomes" id="UP001279642">
    <property type="component" value="Unassembled WGS sequence"/>
</dbReference>
<keyword evidence="3" id="KW-1185">Reference proteome</keyword>
<comment type="caution">
    <text evidence="2">The sequence shown here is derived from an EMBL/GenBank/DDBJ whole genome shotgun (WGS) entry which is preliminary data.</text>
</comment>
<keyword evidence="1" id="KW-0472">Membrane</keyword>
<evidence type="ECO:0000256" key="1">
    <source>
        <dbReference type="SAM" id="Phobius"/>
    </source>
</evidence>
<gene>
    <name evidence="2" type="ORF">SMD27_02060</name>
</gene>
<organism evidence="2 3">
    <name type="scientific">Dongia soli</name>
    <dbReference type="NCBI Taxonomy" id="600628"/>
    <lineage>
        <taxon>Bacteria</taxon>
        <taxon>Pseudomonadati</taxon>
        <taxon>Pseudomonadota</taxon>
        <taxon>Alphaproteobacteria</taxon>
        <taxon>Rhodospirillales</taxon>
        <taxon>Dongiaceae</taxon>
        <taxon>Dongia</taxon>
    </lineage>
</organism>
<feature type="transmembrane region" description="Helical" evidence="1">
    <location>
        <begin position="76"/>
        <end position="94"/>
    </location>
</feature>
<proteinExistence type="predicted"/>
<feature type="transmembrane region" description="Helical" evidence="1">
    <location>
        <begin position="16"/>
        <end position="41"/>
    </location>
</feature>
<evidence type="ECO:0000313" key="3">
    <source>
        <dbReference type="Proteomes" id="UP001279642"/>
    </source>
</evidence>
<dbReference type="RefSeq" id="WP_320506677.1">
    <property type="nucleotide sequence ID" value="NZ_JAXCLW010000001.1"/>
</dbReference>
<feature type="transmembrane region" description="Helical" evidence="1">
    <location>
        <begin position="48"/>
        <end position="70"/>
    </location>
</feature>
<name>A0ABU5E5Z2_9PROT</name>
<accession>A0ABU5E5Z2</accession>
<dbReference type="EMBL" id="JAXCLW010000001">
    <property type="protein sequence ID" value="MDY0881618.1"/>
    <property type="molecule type" value="Genomic_DNA"/>
</dbReference>
<reference evidence="2 3" key="1">
    <citation type="journal article" date="2016" name="Antonie Van Leeuwenhoek">
        <title>Dongia soli sp. nov., isolated from soil from Dokdo, Korea.</title>
        <authorList>
            <person name="Kim D.U."/>
            <person name="Lee H."/>
            <person name="Kim H."/>
            <person name="Kim S.G."/>
            <person name="Ka J.O."/>
        </authorList>
    </citation>
    <scope>NUCLEOTIDE SEQUENCE [LARGE SCALE GENOMIC DNA]</scope>
    <source>
        <strain evidence="2 3">D78</strain>
    </source>
</reference>
<keyword evidence="1" id="KW-0812">Transmembrane</keyword>
<evidence type="ECO:0000313" key="2">
    <source>
        <dbReference type="EMBL" id="MDY0881618.1"/>
    </source>
</evidence>
<sequence length="129" mass="14129">MTVVLMPVFFNAIGTTMFWLGLTTLSIGAFIIECLFFLFILQIPYFASALAASLNVAMGLFVAGIAYWRRQPVETWLIYGAFAWPAALIHLLSIPSNRAQAVVPEPVILSETAEKIAKTAAGQEIPRLP</sequence>
<keyword evidence="1" id="KW-1133">Transmembrane helix</keyword>